<dbReference type="InParanoid" id="G3AF49"/>
<dbReference type="Pfam" id="PF04106">
    <property type="entry name" value="ATG5_UblB"/>
    <property type="match status" value="1"/>
</dbReference>
<dbReference type="InterPro" id="IPR048318">
    <property type="entry name" value="ATG5_UblB"/>
</dbReference>
<feature type="domain" description="Autophagy protein ATG5 UblB" evidence="8">
    <location>
        <begin position="205"/>
        <end position="288"/>
    </location>
</feature>
<dbReference type="InterPro" id="IPR048939">
    <property type="entry name" value="ATG5_UblA"/>
</dbReference>
<proteinExistence type="inferred from homology"/>
<comment type="subcellular location">
    <subcellularLocation>
        <location evidence="1 7">Preautophagosomal structure membrane</location>
        <topology evidence="1 7">Peripheral membrane protein</topology>
    </subcellularLocation>
</comment>
<sequence>MNFTGASSSATTEIKRKLWNGCINIKVVLPHDSEDIEYLINIPRNSYLPIHFQQLISYFQNYVSYEIYKQALWFEYEGVPIAWNLPVGVLYDYLYLPSVIQERGGGGLDQNCWTIQLNLRGKYPAEYIIPFVYTNPDNTINYEQSLNEIIVNQLKQSCFVINGSAKPIMNLSESNSKLLWNSIVTRNLGQFTSLNKKIIPKQFQRIPVKIYIPGSTTVIQAPIHAYEDDKPVTLSRVLQRELPNLFTNDVKLARTYIHGIDISSIMDMPLHDIWTIFRHLDNFLYIIIIAMS</sequence>
<dbReference type="Gene3D" id="3.10.20.620">
    <property type="match status" value="1"/>
</dbReference>
<dbReference type="GO" id="GO:0005776">
    <property type="term" value="C:autophagosome"/>
    <property type="evidence" value="ECO:0007669"/>
    <property type="project" value="TreeGrafter"/>
</dbReference>
<organism evidence="12">
    <name type="scientific">Spathaspora passalidarum (strain NRRL Y-27907 / 11-Y1)</name>
    <dbReference type="NCBI Taxonomy" id="619300"/>
    <lineage>
        <taxon>Eukaryota</taxon>
        <taxon>Fungi</taxon>
        <taxon>Dikarya</taxon>
        <taxon>Ascomycota</taxon>
        <taxon>Saccharomycotina</taxon>
        <taxon>Pichiomycetes</taxon>
        <taxon>Debaryomycetaceae</taxon>
        <taxon>Spathaspora</taxon>
    </lineage>
</organism>
<dbReference type="InterPro" id="IPR042526">
    <property type="entry name" value="Atg5_HR"/>
</dbReference>
<evidence type="ECO:0000259" key="8">
    <source>
        <dbReference type="Pfam" id="PF04106"/>
    </source>
</evidence>
<evidence type="ECO:0000256" key="1">
    <source>
        <dbReference type="ARBA" id="ARBA00004623"/>
    </source>
</evidence>
<dbReference type="GO" id="GO:0034045">
    <property type="term" value="C:phagophore assembly site membrane"/>
    <property type="evidence" value="ECO:0007669"/>
    <property type="project" value="UniProtKB-SubCell"/>
</dbReference>
<evidence type="ECO:0000313" key="11">
    <source>
        <dbReference type="EMBL" id="EGW34838.1"/>
    </source>
</evidence>
<evidence type="ECO:0000256" key="5">
    <source>
        <dbReference type="ARBA" id="ARBA00022843"/>
    </source>
</evidence>
<dbReference type="GO" id="GO:0034274">
    <property type="term" value="C:Atg12-Atg5-Atg16 complex"/>
    <property type="evidence" value="ECO:0007669"/>
    <property type="project" value="TreeGrafter"/>
</dbReference>
<dbReference type="Gene3D" id="3.10.20.90">
    <property type="entry name" value="Phosphatidylinositol 3-kinase Catalytic Subunit, Chain A, domain 1"/>
    <property type="match status" value="1"/>
</dbReference>
<accession>G3AF49</accession>
<dbReference type="FunCoup" id="G3AF49">
    <property type="interactions" value="345"/>
</dbReference>
<keyword evidence="4 7" id="KW-1017">Isopeptide bond</keyword>
<dbReference type="GO" id="GO:0019776">
    <property type="term" value="F:Atg8-family ligase activity"/>
    <property type="evidence" value="ECO:0007669"/>
    <property type="project" value="TreeGrafter"/>
</dbReference>
<gene>
    <name evidence="11" type="ORF">SPAPADRAFT_132827</name>
</gene>
<dbReference type="GO" id="GO:0000422">
    <property type="term" value="P:autophagy of mitochondrion"/>
    <property type="evidence" value="ECO:0007669"/>
    <property type="project" value="TreeGrafter"/>
</dbReference>
<dbReference type="GO" id="GO:0044233">
    <property type="term" value="C:mitochondria-associated endoplasmic reticulum membrane contact site"/>
    <property type="evidence" value="ECO:0007669"/>
    <property type="project" value="TreeGrafter"/>
</dbReference>
<dbReference type="HOGENOM" id="CLU_051894_2_0_1"/>
<name>G3AF49_SPAPN</name>
<evidence type="ECO:0000313" key="12">
    <source>
        <dbReference type="Proteomes" id="UP000000709"/>
    </source>
</evidence>
<evidence type="ECO:0000256" key="3">
    <source>
        <dbReference type="ARBA" id="ARBA00011554"/>
    </source>
</evidence>
<reference evidence="11 12" key="1">
    <citation type="journal article" date="2011" name="Proc. Natl. Acad. Sci. U.S.A.">
        <title>Comparative genomics of xylose-fermenting fungi for enhanced biofuel production.</title>
        <authorList>
            <person name="Wohlbach D.J."/>
            <person name="Kuo A."/>
            <person name="Sato T.K."/>
            <person name="Potts K.M."/>
            <person name="Salamov A.A."/>
            <person name="LaButti K.M."/>
            <person name="Sun H."/>
            <person name="Clum A."/>
            <person name="Pangilinan J.L."/>
            <person name="Lindquist E.A."/>
            <person name="Lucas S."/>
            <person name="Lapidus A."/>
            <person name="Jin M."/>
            <person name="Gunawan C."/>
            <person name="Balan V."/>
            <person name="Dale B.E."/>
            <person name="Jeffries T.W."/>
            <person name="Zinkel R."/>
            <person name="Barry K.W."/>
            <person name="Grigoriev I.V."/>
            <person name="Gasch A.P."/>
        </authorList>
    </citation>
    <scope>NUCLEOTIDE SEQUENCE [LARGE SCALE GENOMIC DNA]</scope>
    <source>
        <strain evidence="12">NRRL Y-27907 / 11-Y1</strain>
    </source>
</reference>
<keyword evidence="7" id="KW-0813">Transport</keyword>
<dbReference type="KEGG" id="spaa:SPAPADRAFT_132827"/>
<dbReference type="Proteomes" id="UP000000709">
    <property type="component" value="Unassembled WGS sequence"/>
</dbReference>
<evidence type="ECO:0000256" key="6">
    <source>
        <dbReference type="ARBA" id="ARBA00023006"/>
    </source>
</evidence>
<evidence type="ECO:0000259" key="10">
    <source>
        <dbReference type="Pfam" id="PF20638"/>
    </source>
</evidence>
<keyword evidence="6 7" id="KW-0072">Autophagy</keyword>
<evidence type="ECO:0000256" key="2">
    <source>
        <dbReference type="ARBA" id="ARBA00006910"/>
    </source>
</evidence>
<dbReference type="OMA" id="SIQKAVW"/>
<dbReference type="GO" id="GO:0034727">
    <property type="term" value="P:piecemeal microautophagy of the nucleus"/>
    <property type="evidence" value="ECO:0007669"/>
    <property type="project" value="TreeGrafter"/>
</dbReference>
<dbReference type="GO" id="GO:0006995">
    <property type="term" value="P:cellular response to nitrogen starvation"/>
    <property type="evidence" value="ECO:0007669"/>
    <property type="project" value="TreeGrafter"/>
</dbReference>
<dbReference type="GO" id="GO:0061908">
    <property type="term" value="C:phagophore"/>
    <property type="evidence" value="ECO:0007669"/>
    <property type="project" value="TreeGrafter"/>
</dbReference>
<dbReference type="OrthoDB" id="272162at2759"/>
<dbReference type="eggNOG" id="KOG2976">
    <property type="taxonomic scope" value="Eukaryota"/>
</dbReference>
<dbReference type="STRING" id="619300.G3AF49"/>
<feature type="domain" description="Autophagy protein ATG5 alpha-helical bundle region" evidence="9">
    <location>
        <begin position="143"/>
        <end position="200"/>
    </location>
</feature>
<comment type="subunit">
    <text evidence="3 7">Conjugated with ATG12.</text>
</comment>
<evidence type="ECO:0000259" key="9">
    <source>
        <dbReference type="Pfam" id="PF20637"/>
    </source>
</evidence>
<keyword evidence="5 7" id="KW-0832">Ubl conjugation</keyword>
<dbReference type="PANTHER" id="PTHR13040">
    <property type="entry name" value="AUTOPHAGY PROTEIN 5"/>
    <property type="match status" value="1"/>
</dbReference>
<dbReference type="InterPro" id="IPR042527">
    <property type="entry name" value="Atg5_UblA_dom_sf"/>
</dbReference>
<comment type="similarity">
    <text evidence="2 7">Belongs to the ATG5 family.</text>
</comment>
<keyword evidence="12" id="KW-1185">Reference proteome</keyword>
<dbReference type="RefSeq" id="XP_007372250.1">
    <property type="nucleotide sequence ID" value="XM_007372188.1"/>
</dbReference>
<dbReference type="EMBL" id="GL996499">
    <property type="protein sequence ID" value="EGW34838.1"/>
    <property type="molecule type" value="Genomic_DNA"/>
</dbReference>
<feature type="domain" description="Autophagy protein ATG5 UblA" evidence="10">
    <location>
        <begin position="18"/>
        <end position="117"/>
    </location>
</feature>
<dbReference type="InterPro" id="IPR007239">
    <property type="entry name" value="Atg5"/>
</dbReference>
<keyword evidence="7" id="KW-0472">Membrane</keyword>
<evidence type="ECO:0000256" key="4">
    <source>
        <dbReference type="ARBA" id="ARBA00022499"/>
    </source>
</evidence>
<protein>
    <recommendedName>
        <fullName evidence="7">Autophagy protein 5</fullName>
    </recommendedName>
</protein>
<dbReference type="PANTHER" id="PTHR13040:SF2">
    <property type="entry name" value="AUTOPHAGY PROTEIN 5"/>
    <property type="match status" value="1"/>
</dbReference>
<dbReference type="GeneID" id="18869696"/>
<dbReference type="Gene3D" id="1.10.246.190">
    <property type="entry name" value="Autophagy protein Apg5, helix rich domain"/>
    <property type="match status" value="1"/>
</dbReference>
<dbReference type="Pfam" id="PF20638">
    <property type="entry name" value="ATG5_UblA"/>
    <property type="match status" value="1"/>
</dbReference>
<dbReference type="InterPro" id="IPR048940">
    <property type="entry name" value="ATG5_HBR"/>
</dbReference>
<dbReference type="Pfam" id="PF20637">
    <property type="entry name" value="ATG5_HBR"/>
    <property type="match status" value="1"/>
</dbReference>
<dbReference type="AlphaFoldDB" id="G3AF49"/>
<evidence type="ECO:0000256" key="7">
    <source>
        <dbReference type="RuleBase" id="RU361202"/>
    </source>
</evidence>
<comment type="function">
    <text evidence="7">Involved in cytoplasm to vacuole transport (Cvt) and autophagic vesicle formation.</text>
</comment>